<accession>A0A8S9J018</accession>
<reference evidence="2" key="1">
    <citation type="submission" date="2019-12" db="EMBL/GenBank/DDBJ databases">
        <title>Genome sequencing and annotation of Brassica cretica.</title>
        <authorList>
            <person name="Studholme D.J."/>
            <person name="Sarris P.F."/>
        </authorList>
    </citation>
    <scope>NUCLEOTIDE SEQUENCE</scope>
    <source>
        <strain evidence="2">PFS-102/07</strain>
        <tissue evidence="2">Leaf</tissue>
    </source>
</reference>
<dbReference type="SUPFAM" id="SSF53474">
    <property type="entry name" value="alpha/beta-Hydrolases"/>
    <property type="match status" value="1"/>
</dbReference>
<evidence type="ECO:0000259" key="1">
    <source>
        <dbReference type="Pfam" id="PF12146"/>
    </source>
</evidence>
<dbReference type="InterPro" id="IPR022742">
    <property type="entry name" value="Hydrolase_4"/>
</dbReference>
<organism evidence="2">
    <name type="scientific">Brassica cretica</name>
    <name type="common">Mustard</name>
    <dbReference type="NCBI Taxonomy" id="69181"/>
    <lineage>
        <taxon>Eukaryota</taxon>
        <taxon>Viridiplantae</taxon>
        <taxon>Streptophyta</taxon>
        <taxon>Embryophyta</taxon>
        <taxon>Tracheophyta</taxon>
        <taxon>Spermatophyta</taxon>
        <taxon>Magnoliopsida</taxon>
        <taxon>eudicotyledons</taxon>
        <taxon>Gunneridae</taxon>
        <taxon>Pentapetalae</taxon>
        <taxon>rosids</taxon>
        <taxon>malvids</taxon>
        <taxon>Brassicales</taxon>
        <taxon>Brassicaceae</taxon>
        <taxon>Brassiceae</taxon>
        <taxon>Brassica</taxon>
    </lineage>
</organism>
<comment type="caution">
    <text evidence="2">The sequence shown here is derived from an EMBL/GenBank/DDBJ whole genome shotgun (WGS) entry which is preliminary data.</text>
</comment>
<evidence type="ECO:0000313" key="2">
    <source>
        <dbReference type="EMBL" id="KAF2575424.1"/>
    </source>
</evidence>
<dbReference type="Pfam" id="PF12146">
    <property type="entry name" value="Hydrolase_4"/>
    <property type="match status" value="1"/>
</dbReference>
<feature type="domain" description="Serine aminopeptidase S33" evidence="1">
    <location>
        <begin position="98"/>
        <end position="202"/>
    </location>
</feature>
<protein>
    <recommendedName>
        <fullName evidence="1">Serine aminopeptidase S33 domain-containing protein</fullName>
    </recommendedName>
</protein>
<proteinExistence type="predicted"/>
<dbReference type="EMBL" id="QGKY02001015">
    <property type="protein sequence ID" value="KAF2575424.1"/>
    <property type="molecule type" value="Genomic_DNA"/>
</dbReference>
<gene>
    <name evidence="2" type="ORF">F2Q70_00006272</name>
</gene>
<dbReference type="AlphaFoldDB" id="A0A8S9J018"/>
<dbReference type="PANTHER" id="PTHR42886">
    <property type="entry name" value="RE40534P-RELATED"/>
    <property type="match status" value="1"/>
</dbReference>
<sequence length="321" mass="36633">RRGCCNCNGQRSRLETRIETLLFHAPMSETRWNRSSDERSDNSEIQHRRVVIENSHGEKLVGVLHDTGSTETVVICHGFRSSRFSSSFINSDRIPMPTIANVFEKAVISSFRFDFAGNGESQGSFECGNYRREAEDLRSVLQHLRGENRDISAIIGHSKGGSVVLLYAAKYKDVHTVVNISGRFFLERGIEMRLGKDYLKRIKENGFIDVRNRKGKFEYRVTEESLMDRLTTNTHEACFSIHENCRIVHVTEASEFARYIKNHKLCLIEGADHEFTSHQDQLASTVLSFFKLDPEDDEDSGDVGTSNRDHIRSALTIEPRI</sequence>
<feature type="non-terminal residue" evidence="2">
    <location>
        <position position="1"/>
    </location>
</feature>
<name>A0A8S9J018_BRACR</name>
<dbReference type="InterPro" id="IPR029058">
    <property type="entry name" value="AB_hydrolase_fold"/>
</dbReference>
<dbReference type="PANTHER" id="PTHR42886:SF38">
    <property type="entry name" value="ALPHA_BETA-HYDROLASES SUPERFAMILY PROTEIN"/>
    <property type="match status" value="1"/>
</dbReference>
<dbReference type="Gene3D" id="3.40.50.1820">
    <property type="entry name" value="alpha/beta hydrolase"/>
    <property type="match status" value="1"/>
</dbReference>